<evidence type="ECO:0000259" key="1">
    <source>
        <dbReference type="PROSITE" id="PS50011"/>
    </source>
</evidence>
<proteinExistence type="predicted"/>
<gene>
    <name evidence="2" type="ORF">C2G38_2053089</name>
</gene>
<feature type="non-terminal residue" evidence="2">
    <location>
        <position position="78"/>
    </location>
</feature>
<dbReference type="OrthoDB" id="6718656at2759"/>
<dbReference type="InterPro" id="IPR000719">
    <property type="entry name" value="Prot_kinase_dom"/>
</dbReference>
<feature type="domain" description="Protein kinase" evidence="1">
    <location>
        <begin position="1"/>
        <end position="78"/>
    </location>
</feature>
<dbReference type="GO" id="GO:0004672">
    <property type="term" value="F:protein kinase activity"/>
    <property type="evidence" value="ECO:0007669"/>
    <property type="project" value="InterPro"/>
</dbReference>
<dbReference type="EMBL" id="QKWP01000007">
    <property type="protein sequence ID" value="RIB30703.1"/>
    <property type="molecule type" value="Genomic_DNA"/>
</dbReference>
<keyword evidence="3" id="KW-1185">Reference proteome</keyword>
<dbReference type="SUPFAM" id="SSF56112">
    <property type="entry name" value="Protein kinase-like (PK-like)"/>
    <property type="match status" value="1"/>
</dbReference>
<comment type="caution">
    <text evidence="2">The sequence shown here is derived from an EMBL/GenBank/DDBJ whole genome shotgun (WGS) entry which is preliminary data.</text>
</comment>
<evidence type="ECO:0000313" key="3">
    <source>
        <dbReference type="Proteomes" id="UP000266673"/>
    </source>
</evidence>
<name>A0A397WCJ2_9GLOM</name>
<dbReference type="AlphaFoldDB" id="A0A397WCJ2"/>
<dbReference type="Gene3D" id="1.10.510.10">
    <property type="entry name" value="Transferase(Phosphotransferase) domain 1"/>
    <property type="match status" value="1"/>
</dbReference>
<organism evidence="2 3">
    <name type="scientific">Gigaspora rosea</name>
    <dbReference type="NCBI Taxonomy" id="44941"/>
    <lineage>
        <taxon>Eukaryota</taxon>
        <taxon>Fungi</taxon>
        <taxon>Fungi incertae sedis</taxon>
        <taxon>Mucoromycota</taxon>
        <taxon>Glomeromycotina</taxon>
        <taxon>Glomeromycetes</taxon>
        <taxon>Diversisporales</taxon>
        <taxon>Gigasporaceae</taxon>
        <taxon>Gigaspora</taxon>
    </lineage>
</organism>
<dbReference type="Proteomes" id="UP000266673">
    <property type="component" value="Unassembled WGS sequence"/>
</dbReference>
<dbReference type="PROSITE" id="PS50011">
    <property type="entry name" value="PROTEIN_KINASE_DOM"/>
    <property type="match status" value="1"/>
</dbReference>
<reference evidence="2 3" key="1">
    <citation type="submission" date="2018-06" db="EMBL/GenBank/DDBJ databases">
        <title>Comparative genomics reveals the genomic features of Rhizophagus irregularis, R. cerebriforme, R. diaphanum and Gigaspora rosea, and their symbiotic lifestyle signature.</title>
        <authorList>
            <person name="Morin E."/>
            <person name="San Clemente H."/>
            <person name="Chen E.C.H."/>
            <person name="De La Providencia I."/>
            <person name="Hainaut M."/>
            <person name="Kuo A."/>
            <person name="Kohler A."/>
            <person name="Murat C."/>
            <person name="Tang N."/>
            <person name="Roy S."/>
            <person name="Loubradou J."/>
            <person name="Henrissat B."/>
            <person name="Grigoriev I.V."/>
            <person name="Corradi N."/>
            <person name="Roux C."/>
            <person name="Martin F.M."/>
        </authorList>
    </citation>
    <scope>NUCLEOTIDE SEQUENCE [LARGE SCALE GENOMIC DNA]</scope>
    <source>
        <strain evidence="2 3">DAOM 194757</strain>
    </source>
</reference>
<dbReference type="Pfam" id="PF07714">
    <property type="entry name" value="PK_Tyr_Ser-Thr"/>
    <property type="match status" value="1"/>
</dbReference>
<evidence type="ECO:0000313" key="2">
    <source>
        <dbReference type="EMBL" id="RIB30703.1"/>
    </source>
</evidence>
<dbReference type="InterPro" id="IPR001245">
    <property type="entry name" value="Ser-Thr/Tyr_kinase_cat_dom"/>
</dbReference>
<dbReference type="InterPro" id="IPR011009">
    <property type="entry name" value="Kinase-like_dom_sf"/>
</dbReference>
<sequence length="78" mass="9174">MKCNLYGSGLKMYGLTHDSENNQYLMVFLYADKGNLHTFLRTNFQDLSWKIKLKLLKDISHDLLRIHIAGYIHSDFHS</sequence>
<protein>
    <recommendedName>
        <fullName evidence="1">Protein kinase domain-containing protein</fullName>
    </recommendedName>
</protein>
<accession>A0A397WCJ2</accession>
<dbReference type="GO" id="GO:0005524">
    <property type="term" value="F:ATP binding"/>
    <property type="evidence" value="ECO:0007669"/>
    <property type="project" value="InterPro"/>
</dbReference>